<dbReference type="Proteomes" id="UP001062846">
    <property type="component" value="Chromosome 13"/>
</dbReference>
<reference evidence="1" key="1">
    <citation type="submission" date="2022-02" db="EMBL/GenBank/DDBJ databases">
        <title>Plant Genome Project.</title>
        <authorList>
            <person name="Zhang R.-G."/>
        </authorList>
    </citation>
    <scope>NUCLEOTIDE SEQUENCE</scope>
    <source>
        <strain evidence="1">AT1</strain>
    </source>
</reference>
<dbReference type="EMBL" id="CM046400">
    <property type="protein sequence ID" value="KAI8526246.1"/>
    <property type="molecule type" value="Genomic_DNA"/>
</dbReference>
<comment type="caution">
    <text evidence="1">The sequence shown here is derived from an EMBL/GenBank/DDBJ whole genome shotgun (WGS) entry which is preliminary data.</text>
</comment>
<organism evidence="1 2">
    <name type="scientific">Rhododendron molle</name>
    <name type="common">Chinese azalea</name>
    <name type="synonym">Azalea mollis</name>
    <dbReference type="NCBI Taxonomy" id="49168"/>
    <lineage>
        <taxon>Eukaryota</taxon>
        <taxon>Viridiplantae</taxon>
        <taxon>Streptophyta</taxon>
        <taxon>Embryophyta</taxon>
        <taxon>Tracheophyta</taxon>
        <taxon>Spermatophyta</taxon>
        <taxon>Magnoliopsida</taxon>
        <taxon>eudicotyledons</taxon>
        <taxon>Gunneridae</taxon>
        <taxon>Pentapetalae</taxon>
        <taxon>asterids</taxon>
        <taxon>Ericales</taxon>
        <taxon>Ericaceae</taxon>
        <taxon>Ericoideae</taxon>
        <taxon>Rhodoreae</taxon>
        <taxon>Rhododendron</taxon>
    </lineage>
</organism>
<protein>
    <submittedName>
        <fullName evidence="1">Uncharacterized protein</fullName>
    </submittedName>
</protein>
<accession>A0ACC0LCI9</accession>
<proteinExistence type="predicted"/>
<keyword evidence="2" id="KW-1185">Reference proteome</keyword>
<gene>
    <name evidence="1" type="ORF">RHMOL_Rhmol13G0293700</name>
</gene>
<evidence type="ECO:0000313" key="1">
    <source>
        <dbReference type="EMBL" id="KAI8526246.1"/>
    </source>
</evidence>
<sequence>MVSLVRSSLQMVSQPHPGPSDGYDALWHHGHQGRLLGLCNEDVASLRGEDCNTPDLGAKCFSQKGVHSQPGRVVRNIIHHDCRYLMRQLGVEMINHVYYKGNKCADLLANMDFNDCLDFHIFDIALD</sequence>
<name>A0ACC0LCI9_RHOML</name>
<evidence type="ECO:0000313" key="2">
    <source>
        <dbReference type="Proteomes" id="UP001062846"/>
    </source>
</evidence>